<feature type="transmembrane region" description="Helical" evidence="1">
    <location>
        <begin position="48"/>
        <end position="68"/>
    </location>
</feature>
<accession>A0A5J6KZQ8</accession>
<gene>
    <name evidence="2" type="ORF">F6J85_00195</name>
</gene>
<dbReference type="EMBL" id="CP044232">
    <property type="protein sequence ID" value="QEW01666.1"/>
    <property type="molecule type" value="Genomic_DNA"/>
</dbReference>
<dbReference type="KEGG" id="mlz:F6J85_00195"/>
<dbReference type="Proteomes" id="UP000325516">
    <property type="component" value="Chromosome"/>
</dbReference>
<keyword evidence="3" id="KW-1185">Reference proteome</keyword>
<keyword evidence="1" id="KW-0472">Membrane</keyword>
<sequence>MTDTSAPGLRFSRARGKTATAAFAAVIVVSVSLAGAIVNARVGASPGVVVGWIALAISMPAALALVMATRHRALARQADARGAQVVCLFTRGLAFDASTGREHRIGAGWIQMAEGTAEIQTADGELPEIVTISDAVTVQREHFLSPWITVPSLTLRSPDGSVIELELARTGFRSLSGPSNRYVDEVAARISAAGENRVP</sequence>
<reference evidence="3" key="1">
    <citation type="submission" date="2019-09" db="EMBL/GenBank/DDBJ databases">
        <title>Mumia zhuanghuii sp. nov. isolated from the intestinal contents of plateau pika (Ochotona curzoniae) in the Qinghai-Tibet plateau of China.</title>
        <authorList>
            <person name="Tian Z."/>
        </authorList>
    </citation>
    <scope>NUCLEOTIDE SEQUENCE [LARGE SCALE GENOMIC DNA]</scope>
    <source>
        <strain evidence="3">L-031</strain>
    </source>
</reference>
<evidence type="ECO:0000313" key="2">
    <source>
        <dbReference type="EMBL" id="QEW01666.1"/>
    </source>
</evidence>
<evidence type="ECO:0000313" key="3">
    <source>
        <dbReference type="Proteomes" id="UP000325516"/>
    </source>
</evidence>
<keyword evidence="1" id="KW-0812">Transmembrane</keyword>
<proteinExistence type="predicted"/>
<dbReference type="RefSeq" id="WP_150923337.1">
    <property type="nucleotide sequence ID" value="NZ_CP044232.1"/>
</dbReference>
<protein>
    <submittedName>
        <fullName evidence="2">Uncharacterized protein</fullName>
    </submittedName>
</protein>
<name>A0A5J6KZQ8_9MICO</name>
<dbReference type="AlphaFoldDB" id="A0A5J6KZQ8"/>
<organism evidence="2 3">
    <name type="scientific">Microbacterium lushaniae</name>
    <dbReference type="NCBI Taxonomy" id="2614639"/>
    <lineage>
        <taxon>Bacteria</taxon>
        <taxon>Bacillati</taxon>
        <taxon>Actinomycetota</taxon>
        <taxon>Actinomycetes</taxon>
        <taxon>Micrococcales</taxon>
        <taxon>Microbacteriaceae</taxon>
        <taxon>Microbacterium</taxon>
    </lineage>
</organism>
<feature type="transmembrane region" description="Helical" evidence="1">
    <location>
        <begin position="21"/>
        <end position="42"/>
    </location>
</feature>
<keyword evidence="1" id="KW-1133">Transmembrane helix</keyword>
<evidence type="ECO:0000256" key="1">
    <source>
        <dbReference type="SAM" id="Phobius"/>
    </source>
</evidence>